<dbReference type="Gramene" id="KRH63182">
    <property type="protein sequence ID" value="KRH63182"/>
    <property type="gene ID" value="GLYMA_04G160200"/>
</dbReference>
<dbReference type="PANTHER" id="PTHR34222">
    <property type="entry name" value="GAG_PRE-INTEGRS DOMAIN-CONTAINING PROTEIN"/>
    <property type="match status" value="1"/>
</dbReference>
<proteinExistence type="predicted"/>
<evidence type="ECO:0000313" key="2">
    <source>
        <dbReference type="EnsemblPlants" id="KRH63182"/>
    </source>
</evidence>
<gene>
    <name evidence="1" type="ORF">GLYMA_04G160200</name>
</gene>
<reference evidence="2" key="2">
    <citation type="submission" date="2018-02" db="UniProtKB">
        <authorList>
            <consortium name="EnsemblPlants"/>
        </authorList>
    </citation>
    <scope>IDENTIFICATION</scope>
    <source>
        <strain evidence="2">Williams 82</strain>
    </source>
</reference>
<evidence type="ECO:0000313" key="1">
    <source>
        <dbReference type="EMBL" id="KRH63182.1"/>
    </source>
</evidence>
<reference evidence="1" key="3">
    <citation type="submission" date="2018-07" db="EMBL/GenBank/DDBJ databases">
        <title>WGS assembly of Glycine max.</title>
        <authorList>
            <person name="Schmutz J."/>
            <person name="Cannon S."/>
            <person name="Schlueter J."/>
            <person name="Ma J."/>
            <person name="Mitros T."/>
            <person name="Nelson W."/>
            <person name="Hyten D."/>
            <person name="Song Q."/>
            <person name="Thelen J."/>
            <person name="Cheng J."/>
            <person name="Xu D."/>
            <person name="Hellsten U."/>
            <person name="May G."/>
            <person name="Yu Y."/>
            <person name="Sakurai T."/>
            <person name="Umezawa T."/>
            <person name="Bhattacharyya M."/>
            <person name="Sandhu D."/>
            <person name="Valliyodan B."/>
            <person name="Lindquist E."/>
            <person name="Peto M."/>
            <person name="Grant D."/>
            <person name="Shu S."/>
            <person name="Goodstein D."/>
            <person name="Barry K."/>
            <person name="Futrell-Griggs M."/>
            <person name="Abernathy B."/>
            <person name="Du J."/>
            <person name="Tian Z."/>
            <person name="Zhu L."/>
            <person name="Gill N."/>
            <person name="Joshi T."/>
            <person name="Libault M."/>
            <person name="Sethuraman A."/>
            <person name="Zhang X."/>
            <person name="Shinozaki K."/>
            <person name="Nguyen H."/>
            <person name="Wing R."/>
            <person name="Cregan P."/>
            <person name="Specht J."/>
            <person name="Grimwood J."/>
            <person name="Rokhsar D."/>
            <person name="Stacey G."/>
            <person name="Shoemaker R."/>
            <person name="Jackson S."/>
        </authorList>
    </citation>
    <scope>NUCLEOTIDE SEQUENCE</scope>
    <source>
        <tissue evidence="1">Callus</tissue>
    </source>
</reference>
<dbReference type="EnsemblPlants" id="KRH63182">
    <property type="protein sequence ID" value="KRH63182"/>
    <property type="gene ID" value="GLYMA_04G160200"/>
</dbReference>
<dbReference type="AlphaFoldDB" id="A0A0R0K8W7"/>
<dbReference type="OMA" id="HTIDECY"/>
<dbReference type="EMBL" id="CM000837">
    <property type="protein sequence ID" value="KRH63182.1"/>
    <property type="molecule type" value="Genomic_DNA"/>
</dbReference>
<organism evidence="1">
    <name type="scientific">Glycine max</name>
    <name type="common">Soybean</name>
    <name type="synonym">Glycine hispida</name>
    <dbReference type="NCBI Taxonomy" id="3847"/>
    <lineage>
        <taxon>Eukaryota</taxon>
        <taxon>Viridiplantae</taxon>
        <taxon>Streptophyta</taxon>
        <taxon>Embryophyta</taxon>
        <taxon>Tracheophyta</taxon>
        <taxon>Spermatophyta</taxon>
        <taxon>Magnoliopsida</taxon>
        <taxon>eudicotyledons</taxon>
        <taxon>Gunneridae</taxon>
        <taxon>Pentapetalae</taxon>
        <taxon>rosids</taxon>
        <taxon>fabids</taxon>
        <taxon>Fabales</taxon>
        <taxon>Fabaceae</taxon>
        <taxon>Papilionoideae</taxon>
        <taxon>50 kb inversion clade</taxon>
        <taxon>NPAAA clade</taxon>
        <taxon>indigoferoid/millettioid clade</taxon>
        <taxon>Phaseoleae</taxon>
        <taxon>Glycine</taxon>
        <taxon>Glycine subgen. Soja</taxon>
    </lineage>
</organism>
<keyword evidence="3" id="KW-1185">Reference proteome</keyword>
<accession>A0A0R0K8W7</accession>
<evidence type="ECO:0000313" key="3">
    <source>
        <dbReference type="Proteomes" id="UP000008827"/>
    </source>
</evidence>
<name>A0A0R0K8W7_SOYBN</name>
<reference evidence="1 2" key="1">
    <citation type="journal article" date="2010" name="Nature">
        <title>Genome sequence of the palaeopolyploid soybean.</title>
        <authorList>
            <person name="Schmutz J."/>
            <person name="Cannon S.B."/>
            <person name="Schlueter J."/>
            <person name="Ma J."/>
            <person name="Mitros T."/>
            <person name="Nelson W."/>
            <person name="Hyten D.L."/>
            <person name="Song Q."/>
            <person name="Thelen J.J."/>
            <person name="Cheng J."/>
            <person name="Xu D."/>
            <person name="Hellsten U."/>
            <person name="May G.D."/>
            <person name="Yu Y."/>
            <person name="Sakurai T."/>
            <person name="Umezawa T."/>
            <person name="Bhattacharyya M.K."/>
            <person name="Sandhu D."/>
            <person name="Valliyodan B."/>
            <person name="Lindquist E."/>
            <person name="Peto M."/>
            <person name="Grant D."/>
            <person name="Shu S."/>
            <person name="Goodstein D."/>
            <person name="Barry K."/>
            <person name="Futrell-Griggs M."/>
            <person name="Abernathy B."/>
            <person name="Du J."/>
            <person name="Tian Z."/>
            <person name="Zhu L."/>
            <person name="Gill N."/>
            <person name="Joshi T."/>
            <person name="Libault M."/>
            <person name="Sethuraman A."/>
            <person name="Zhang X.-C."/>
            <person name="Shinozaki K."/>
            <person name="Nguyen H.T."/>
            <person name="Wing R.A."/>
            <person name="Cregan P."/>
            <person name="Specht J."/>
            <person name="Grimwood J."/>
            <person name="Rokhsar D."/>
            <person name="Stacey G."/>
            <person name="Shoemaker R.C."/>
            <person name="Jackson S.A."/>
        </authorList>
    </citation>
    <scope>NUCLEOTIDE SEQUENCE</scope>
    <source>
        <strain evidence="2">cv. Williams 82</strain>
        <tissue evidence="1">Callus</tissue>
    </source>
</reference>
<protein>
    <submittedName>
        <fullName evidence="1 2">Uncharacterized protein</fullName>
    </submittedName>
</protein>
<sequence length="158" mass="17756">MRIIWDELESYKPDPMCTCDPKCMCDGLSSVMERKKQDREMSFLRGLNDQFNMVRSNVLMMDPLPSIAKVFSCVVQQERRISSNDLMGGDNLINATSSTIPLNLCTYCGGRNNQSGSGRGSSSGRGSKIFTHFGFTNHTIDECYKKHGYPPGHKLYKP</sequence>
<dbReference type="InParanoid" id="A0A0R0K8W7"/>
<dbReference type="PANTHER" id="PTHR34222:SF99">
    <property type="entry name" value="PROTEIN, PUTATIVE-RELATED"/>
    <property type="match status" value="1"/>
</dbReference>
<dbReference type="Proteomes" id="UP000008827">
    <property type="component" value="Chromosome 4"/>
</dbReference>